<keyword evidence="4" id="KW-1185">Reference proteome</keyword>
<reference evidence="3 4" key="1">
    <citation type="submission" date="2016-06" db="EMBL/GenBank/DDBJ databases">
        <title>Complete genome sequence of a deep-branching marine Gamma Proteobacterium Woeseia oceani type strain XK5.</title>
        <authorList>
            <person name="Mu D."/>
            <person name="Du Z."/>
        </authorList>
    </citation>
    <scope>NUCLEOTIDE SEQUENCE [LARGE SCALE GENOMIC DNA]</scope>
    <source>
        <strain evidence="3 4">XK5</strain>
    </source>
</reference>
<dbReference type="Pfam" id="PF12973">
    <property type="entry name" value="Cupin_7"/>
    <property type="match status" value="1"/>
</dbReference>
<dbReference type="AlphaFoldDB" id="A0A193LER4"/>
<sequence length="152" mass="16717">MELNMKLISVTSLLLVIAWAANAGDDEFVRLTPDDLVWTELEPGLDMAVLEGDPRSEGYYIMRARFAPGTFSAPHFHPNTRYVTVIKGTWYTGTGTVWDKENSIPLGPGSYMKHPAKAAHFDGAKDEEVIVEIRGMGPAPLVYVDADGHPVD</sequence>
<dbReference type="CDD" id="cd06989">
    <property type="entry name" value="cupin_DRT102"/>
    <property type="match status" value="1"/>
</dbReference>
<evidence type="ECO:0000256" key="1">
    <source>
        <dbReference type="SAM" id="SignalP"/>
    </source>
</evidence>
<organism evidence="3 4">
    <name type="scientific">Woeseia oceani</name>
    <dbReference type="NCBI Taxonomy" id="1548547"/>
    <lineage>
        <taxon>Bacteria</taxon>
        <taxon>Pseudomonadati</taxon>
        <taxon>Pseudomonadota</taxon>
        <taxon>Gammaproteobacteria</taxon>
        <taxon>Woeseiales</taxon>
        <taxon>Woeseiaceae</taxon>
        <taxon>Woeseia</taxon>
    </lineage>
</organism>
<feature type="chain" id="PRO_5008260129" description="ChrR-like cupin domain-containing protein" evidence="1">
    <location>
        <begin position="24"/>
        <end position="152"/>
    </location>
</feature>
<dbReference type="Proteomes" id="UP000092695">
    <property type="component" value="Chromosome"/>
</dbReference>
<evidence type="ECO:0000259" key="2">
    <source>
        <dbReference type="Pfam" id="PF12973"/>
    </source>
</evidence>
<dbReference type="EMBL" id="CP016268">
    <property type="protein sequence ID" value="ANO51020.1"/>
    <property type="molecule type" value="Genomic_DNA"/>
</dbReference>
<dbReference type="InterPro" id="IPR025979">
    <property type="entry name" value="ChrR-like_cupin_dom"/>
</dbReference>
<dbReference type="Gene3D" id="2.60.120.10">
    <property type="entry name" value="Jelly Rolls"/>
    <property type="match status" value="1"/>
</dbReference>
<dbReference type="InterPro" id="IPR014710">
    <property type="entry name" value="RmlC-like_jellyroll"/>
</dbReference>
<gene>
    <name evidence="3" type="ORF">BA177_07190</name>
</gene>
<feature type="signal peptide" evidence="1">
    <location>
        <begin position="1"/>
        <end position="23"/>
    </location>
</feature>
<dbReference type="KEGG" id="woc:BA177_07190"/>
<evidence type="ECO:0000313" key="3">
    <source>
        <dbReference type="EMBL" id="ANO51020.1"/>
    </source>
</evidence>
<keyword evidence="1" id="KW-0732">Signal</keyword>
<accession>A0A193LER4</accession>
<feature type="domain" description="ChrR-like cupin" evidence="2">
    <location>
        <begin position="31"/>
        <end position="129"/>
    </location>
</feature>
<dbReference type="SUPFAM" id="SSF51182">
    <property type="entry name" value="RmlC-like cupins"/>
    <property type="match status" value="1"/>
</dbReference>
<proteinExistence type="predicted"/>
<dbReference type="STRING" id="1548547.BA177_07190"/>
<protein>
    <recommendedName>
        <fullName evidence="2">ChrR-like cupin domain-containing protein</fullName>
    </recommendedName>
</protein>
<evidence type="ECO:0000313" key="4">
    <source>
        <dbReference type="Proteomes" id="UP000092695"/>
    </source>
</evidence>
<name>A0A193LER4_9GAMM</name>
<dbReference type="InterPro" id="IPR011051">
    <property type="entry name" value="RmlC_Cupin_sf"/>
</dbReference>